<evidence type="ECO:0000313" key="2">
    <source>
        <dbReference type="EMBL" id="NYH92926.1"/>
    </source>
</evidence>
<dbReference type="Proteomes" id="UP000579605">
    <property type="component" value="Unassembled WGS sequence"/>
</dbReference>
<name>A0A852ZW47_9ACTN</name>
<comment type="caution">
    <text evidence="2">The sequence shown here is derived from an EMBL/GenBank/DDBJ whole genome shotgun (WGS) entry which is preliminary data.</text>
</comment>
<sequence>MTSRLRVVGWSEGDPQLSARFDSIQLAFVRTVEVVDEQLVWADGLDEAVEVVLIFGDSRLESRADQSMVVLERRRSRKRQVLELYVGIPVAKVPQNTPSVHIACLRLMLELAEFLAAELKVPPPQLRMEQPDEEPTEPAESPDRPEPPGMEEILDSLVDEEGSFFVAKLVDLEGPGGGDRARAVDHELNALIAPRHRHRIIGSDQWDWGLSWEITGKPAAEDT</sequence>
<organism evidence="2 3">
    <name type="scientific">Actinopolymorpha rutila</name>
    <dbReference type="NCBI Taxonomy" id="446787"/>
    <lineage>
        <taxon>Bacteria</taxon>
        <taxon>Bacillati</taxon>
        <taxon>Actinomycetota</taxon>
        <taxon>Actinomycetes</taxon>
        <taxon>Propionibacteriales</taxon>
        <taxon>Actinopolymorphaceae</taxon>
        <taxon>Actinopolymorpha</taxon>
    </lineage>
</organism>
<proteinExistence type="predicted"/>
<evidence type="ECO:0000256" key="1">
    <source>
        <dbReference type="SAM" id="MobiDB-lite"/>
    </source>
</evidence>
<reference evidence="2 3" key="1">
    <citation type="submission" date="2020-07" db="EMBL/GenBank/DDBJ databases">
        <title>Sequencing the genomes of 1000 actinobacteria strains.</title>
        <authorList>
            <person name="Klenk H.-P."/>
        </authorList>
    </citation>
    <scope>NUCLEOTIDE SEQUENCE [LARGE SCALE GENOMIC DNA]</scope>
    <source>
        <strain evidence="2 3">DSM 18448</strain>
    </source>
</reference>
<protein>
    <submittedName>
        <fullName evidence="2">Uncharacterized protein</fullName>
    </submittedName>
</protein>
<gene>
    <name evidence="2" type="ORF">F4554_005564</name>
</gene>
<dbReference type="EMBL" id="JACBZH010000001">
    <property type="protein sequence ID" value="NYH92926.1"/>
    <property type="molecule type" value="Genomic_DNA"/>
</dbReference>
<keyword evidence="3" id="KW-1185">Reference proteome</keyword>
<dbReference type="RefSeq" id="WP_179790353.1">
    <property type="nucleotide sequence ID" value="NZ_BAAARR010000031.1"/>
</dbReference>
<dbReference type="AlphaFoldDB" id="A0A852ZW47"/>
<accession>A0A852ZW47</accession>
<feature type="region of interest" description="Disordered" evidence="1">
    <location>
        <begin position="123"/>
        <end position="151"/>
    </location>
</feature>
<evidence type="ECO:0000313" key="3">
    <source>
        <dbReference type="Proteomes" id="UP000579605"/>
    </source>
</evidence>